<keyword evidence="9" id="KW-0687">Ribonucleoprotein</keyword>
<dbReference type="GO" id="GO:0030532">
    <property type="term" value="C:small nuclear ribonucleoprotein complex"/>
    <property type="evidence" value="ECO:0007669"/>
    <property type="project" value="UniProtKB-ARBA"/>
</dbReference>
<dbReference type="AlphaFoldDB" id="A0A066W757"/>
<keyword evidence="5" id="KW-0677">Repeat</keyword>
<dbReference type="Proteomes" id="UP000027361">
    <property type="component" value="Unassembled WGS sequence"/>
</dbReference>
<dbReference type="InterPro" id="IPR012677">
    <property type="entry name" value="Nucleotide-bd_a/b_plait_sf"/>
</dbReference>
<dbReference type="STRING" id="1037660.A0A066W757"/>
<dbReference type="CDD" id="cd12247">
    <property type="entry name" value="RRM2_U1A_like"/>
    <property type="match status" value="1"/>
</dbReference>
<feature type="domain" description="RRM" evidence="12">
    <location>
        <begin position="194"/>
        <end position="267"/>
    </location>
</feature>
<sequence>MEAEPTAAAAAPQAEEAKGDAADSISEHASESVYINNLNEDIKIDVLKQTLKNLFGVYGPVLSVQAQKNVRMRGQAFVAFASKEQAAKAVKEVAGFPLYGKPIQISFARHRSTSVVEKLNAGNADVVREHKRWLKAHQARQRRGNQLRRNDLAAKIAEKKAAAGELDEQSAAALPGAHKRQEIAMPDEYLPPNKLLFVQNLPEGTTREAVEALFSSLDNFADIRPVPGNTKIAFVEFADIPSSTSAREKLNGYAFPSGEKIKITFAR</sequence>
<gene>
    <name evidence="13" type="ORF">K437DRAFT_233850</name>
</gene>
<dbReference type="EMBL" id="JMSN01000021">
    <property type="protein sequence ID" value="KDN49586.1"/>
    <property type="molecule type" value="Genomic_DNA"/>
</dbReference>
<dbReference type="FunCoup" id="A0A066W757">
    <property type="interactions" value="567"/>
</dbReference>
<dbReference type="InParanoid" id="A0A066W757"/>
<evidence type="ECO:0000256" key="6">
    <source>
        <dbReference type="ARBA" id="ARBA00022884"/>
    </source>
</evidence>
<dbReference type="Pfam" id="PF00076">
    <property type="entry name" value="RRM_1"/>
    <property type="match status" value="2"/>
</dbReference>
<name>A0A066W757_TILAU</name>
<keyword evidence="4" id="KW-0747">Spliceosome</keyword>
<keyword evidence="8" id="KW-0539">Nucleus</keyword>
<dbReference type="CDD" id="cd12246">
    <property type="entry name" value="RRM1_U1A_like"/>
    <property type="match status" value="1"/>
</dbReference>
<feature type="region of interest" description="Disordered" evidence="11">
    <location>
        <begin position="1"/>
        <end position="23"/>
    </location>
</feature>
<evidence type="ECO:0000256" key="3">
    <source>
        <dbReference type="ARBA" id="ARBA00022664"/>
    </source>
</evidence>
<reference evidence="13 14" key="1">
    <citation type="submission" date="2014-05" db="EMBL/GenBank/DDBJ databases">
        <title>Draft genome sequence of a rare smut relative, Tilletiaria anomala UBC 951.</title>
        <authorList>
            <consortium name="DOE Joint Genome Institute"/>
            <person name="Toome M."/>
            <person name="Kuo A."/>
            <person name="Henrissat B."/>
            <person name="Lipzen A."/>
            <person name="Tritt A."/>
            <person name="Yoshinaga Y."/>
            <person name="Zane M."/>
            <person name="Barry K."/>
            <person name="Grigoriev I.V."/>
            <person name="Spatafora J.W."/>
            <person name="Aimea M.C."/>
        </authorList>
    </citation>
    <scope>NUCLEOTIDE SEQUENCE [LARGE SCALE GENOMIC DNA]</scope>
    <source>
        <strain evidence="13 14">UBC 951</strain>
    </source>
</reference>
<accession>A0A066W757</accession>
<dbReference type="FunFam" id="3.30.70.330:FF:000039">
    <property type="entry name" value="U1 small nuclear ribonucleoprotein A"/>
    <property type="match status" value="1"/>
</dbReference>
<dbReference type="SUPFAM" id="SSF54928">
    <property type="entry name" value="RNA-binding domain, RBD"/>
    <property type="match status" value="1"/>
</dbReference>
<evidence type="ECO:0000256" key="11">
    <source>
        <dbReference type="SAM" id="MobiDB-lite"/>
    </source>
</evidence>
<evidence type="ECO:0000256" key="8">
    <source>
        <dbReference type="ARBA" id="ARBA00023242"/>
    </source>
</evidence>
<protein>
    <submittedName>
        <fullName evidence="13">RNA-binding domain-containing protein</fullName>
    </submittedName>
</protein>
<proteinExistence type="inferred from homology"/>
<dbReference type="OMA" id="VRMIPTK"/>
<organism evidence="13 14">
    <name type="scientific">Tilletiaria anomala (strain ATCC 24038 / CBS 436.72 / UBC 951)</name>
    <dbReference type="NCBI Taxonomy" id="1037660"/>
    <lineage>
        <taxon>Eukaryota</taxon>
        <taxon>Fungi</taxon>
        <taxon>Dikarya</taxon>
        <taxon>Basidiomycota</taxon>
        <taxon>Ustilaginomycotina</taxon>
        <taxon>Exobasidiomycetes</taxon>
        <taxon>Georgefischeriales</taxon>
        <taxon>Tilletiariaceae</taxon>
        <taxon>Tilletiaria</taxon>
    </lineage>
</organism>
<evidence type="ECO:0000256" key="4">
    <source>
        <dbReference type="ARBA" id="ARBA00022728"/>
    </source>
</evidence>
<evidence type="ECO:0000256" key="5">
    <source>
        <dbReference type="ARBA" id="ARBA00022737"/>
    </source>
</evidence>
<evidence type="ECO:0000256" key="1">
    <source>
        <dbReference type="ARBA" id="ARBA00004123"/>
    </source>
</evidence>
<dbReference type="SMART" id="SM00360">
    <property type="entry name" value="RRM"/>
    <property type="match status" value="2"/>
</dbReference>
<dbReference type="PROSITE" id="PS50102">
    <property type="entry name" value="RRM"/>
    <property type="match status" value="2"/>
</dbReference>
<evidence type="ECO:0000256" key="2">
    <source>
        <dbReference type="ARBA" id="ARBA00007243"/>
    </source>
</evidence>
<dbReference type="RefSeq" id="XP_013244372.1">
    <property type="nucleotide sequence ID" value="XM_013388918.1"/>
</dbReference>
<keyword evidence="7" id="KW-0508">mRNA splicing</keyword>
<dbReference type="OrthoDB" id="266020at2759"/>
<keyword evidence="6 10" id="KW-0694">RNA-binding</keyword>
<dbReference type="HOGENOM" id="CLU_041869_0_0_1"/>
<dbReference type="GO" id="GO:0005681">
    <property type="term" value="C:spliceosomal complex"/>
    <property type="evidence" value="ECO:0007669"/>
    <property type="project" value="UniProtKB-KW"/>
</dbReference>
<comment type="subcellular location">
    <subcellularLocation>
        <location evidence="1">Nucleus</location>
    </subcellularLocation>
</comment>
<evidence type="ECO:0000313" key="13">
    <source>
        <dbReference type="EMBL" id="KDN49586.1"/>
    </source>
</evidence>
<keyword evidence="3" id="KW-0507">mRNA processing</keyword>
<feature type="domain" description="RRM" evidence="12">
    <location>
        <begin position="31"/>
        <end position="110"/>
    </location>
</feature>
<comment type="similarity">
    <text evidence="2">Belongs to the RRM U1 A/B'' family.</text>
</comment>
<evidence type="ECO:0000256" key="9">
    <source>
        <dbReference type="ARBA" id="ARBA00023274"/>
    </source>
</evidence>
<keyword evidence="14" id="KW-1185">Reference proteome</keyword>
<dbReference type="Gene3D" id="3.30.70.330">
    <property type="match status" value="2"/>
</dbReference>
<feature type="compositionally biased region" description="Low complexity" evidence="11">
    <location>
        <begin position="1"/>
        <end position="14"/>
    </location>
</feature>
<dbReference type="GO" id="GO:0006397">
    <property type="term" value="P:mRNA processing"/>
    <property type="evidence" value="ECO:0007669"/>
    <property type="project" value="UniProtKB-KW"/>
</dbReference>
<dbReference type="GO" id="GO:0008380">
    <property type="term" value="P:RNA splicing"/>
    <property type="evidence" value="ECO:0007669"/>
    <property type="project" value="UniProtKB-KW"/>
</dbReference>
<dbReference type="FunFam" id="3.30.70.330:FF:000029">
    <property type="entry name" value="U2 small nuclear ribonucleoprotein B"/>
    <property type="match status" value="1"/>
</dbReference>
<evidence type="ECO:0000256" key="10">
    <source>
        <dbReference type="PROSITE-ProRule" id="PRU00176"/>
    </source>
</evidence>
<dbReference type="GeneID" id="25262860"/>
<dbReference type="InterPro" id="IPR000504">
    <property type="entry name" value="RRM_dom"/>
</dbReference>
<dbReference type="InterPro" id="IPR035979">
    <property type="entry name" value="RBD_domain_sf"/>
</dbReference>
<dbReference type="PANTHER" id="PTHR10501">
    <property type="entry name" value="U1 SMALL NUCLEAR RIBONUCLEOPROTEIN A/U2 SMALL NUCLEAR RIBONUCLEOPROTEIN B"/>
    <property type="match status" value="1"/>
</dbReference>
<evidence type="ECO:0000256" key="7">
    <source>
        <dbReference type="ARBA" id="ARBA00023187"/>
    </source>
</evidence>
<dbReference type="GO" id="GO:0003723">
    <property type="term" value="F:RNA binding"/>
    <property type="evidence" value="ECO:0007669"/>
    <property type="project" value="UniProtKB-UniRule"/>
</dbReference>
<comment type="caution">
    <text evidence="13">The sequence shown here is derived from an EMBL/GenBank/DDBJ whole genome shotgun (WGS) entry which is preliminary data.</text>
</comment>
<evidence type="ECO:0000313" key="14">
    <source>
        <dbReference type="Proteomes" id="UP000027361"/>
    </source>
</evidence>
<evidence type="ECO:0000259" key="12">
    <source>
        <dbReference type="PROSITE" id="PS50102"/>
    </source>
</evidence>